<evidence type="ECO:0000313" key="2">
    <source>
        <dbReference type="Proteomes" id="UP000069241"/>
    </source>
</evidence>
<evidence type="ECO:0000313" key="1">
    <source>
        <dbReference type="EMBL" id="AMD90005.1"/>
    </source>
</evidence>
<dbReference type="InterPro" id="IPR016181">
    <property type="entry name" value="Acyl_CoA_acyltransferase"/>
</dbReference>
<accession>A0A109W4A1</accession>
<reference evidence="2" key="1">
    <citation type="submission" date="2016-02" db="EMBL/GenBank/DDBJ databases">
        <authorList>
            <person name="Holder M.E."/>
            <person name="Ajami N.J."/>
            <person name="Petrosino J.F."/>
        </authorList>
    </citation>
    <scope>NUCLEOTIDE SEQUENCE [LARGE SCALE GENOMIC DNA]</scope>
    <source>
        <strain evidence="2">CCUG 45958</strain>
    </source>
</reference>
<dbReference type="RefSeq" id="WP_062252301.1">
    <property type="nucleotide sequence ID" value="NZ_CP014229.1"/>
</dbReference>
<dbReference type="Gene3D" id="3.40.630.30">
    <property type="match status" value="1"/>
</dbReference>
<sequence>METEFLARINALARVPEHSLPLMRAMSRGAPLRVGPYLFWAAEDWLMAVAYPLRGKYSHTAFEAALDEALEKSGAVSCWAVGPDLPPRLHAHIVDRDRYYLLSARAEPPARLRGVLRRAAAALRVEEGREFTPAHRRLWAEFMGRADRKEARPLAPHVRELYARTPEALAEADGALCLLNAWDQEGRLAACLLLDDAPEKFCSYVLGAHSRAQYTPHAADLLFAAMLEKTRRAGKRYVHLGLGVNEGILRFKRKWGGRPYLPYVMAAWEEKTRAARNDTARALTLALLRAAAAPSPSLPSPENARPDQRPFAMLWEVEKNGRVSWLGGTAHFFCYSFETSFIRLFRKVDNVLFEGPLDEDALAAVDQAGKRLPPEHKALLEMLAEEEIRRLERVVRGPEGPLVRWLGMEAARKADVRWLLRHARPWCAFFSLWTAFLERQGWCGSVDMEAWRIAHDMGKNVIGMENLEEQLASLESVPVERVLRFFRACEGWKAQSRRNMRAYLAGDLERMMGSSAEFPTRTEYVVNVRDQRFRERMRPYLEEGRCVVFVGAAHLVNLRRMLAEDGFRVRRCLPGLGHKLRALWRGDAEVRW</sequence>
<dbReference type="STRING" id="44742.AXF13_07675"/>
<protein>
    <submittedName>
        <fullName evidence="1">Uncharacterized protein</fullName>
    </submittedName>
</protein>
<dbReference type="CDD" id="cd14789">
    <property type="entry name" value="Tiki"/>
    <property type="match status" value="1"/>
</dbReference>
<organism evidence="1 2">
    <name type="scientific">Desulfovibrio fairfieldensis</name>
    <dbReference type="NCBI Taxonomy" id="44742"/>
    <lineage>
        <taxon>Bacteria</taxon>
        <taxon>Pseudomonadati</taxon>
        <taxon>Thermodesulfobacteriota</taxon>
        <taxon>Desulfovibrionia</taxon>
        <taxon>Desulfovibrionales</taxon>
        <taxon>Desulfovibrionaceae</taxon>
        <taxon>Desulfovibrio</taxon>
    </lineage>
</organism>
<dbReference type="Proteomes" id="UP000069241">
    <property type="component" value="Chromosome"/>
</dbReference>
<dbReference type="AlphaFoldDB" id="A0A109W4A1"/>
<keyword evidence="2" id="KW-1185">Reference proteome</keyword>
<proteinExistence type="predicted"/>
<dbReference type="Pfam" id="PF01963">
    <property type="entry name" value="TraB_PrgY_gumN"/>
    <property type="match status" value="1"/>
</dbReference>
<dbReference type="EMBL" id="CP014229">
    <property type="protein sequence ID" value="AMD90005.1"/>
    <property type="molecule type" value="Genomic_DNA"/>
</dbReference>
<dbReference type="InterPro" id="IPR002816">
    <property type="entry name" value="TraB/PrgY/GumN_fam"/>
</dbReference>
<gene>
    <name evidence="1" type="ORF">AXF13_07675</name>
</gene>
<name>A0A109W4A1_9BACT</name>
<dbReference type="SUPFAM" id="SSF55729">
    <property type="entry name" value="Acyl-CoA N-acyltransferases (Nat)"/>
    <property type="match status" value="1"/>
</dbReference>
<dbReference type="KEGG" id="dfi:AXF13_07675"/>